<reference evidence="2 3" key="1">
    <citation type="submission" date="2019-11" db="EMBL/GenBank/DDBJ databases">
        <authorList>
            <person name="Li J."/>
        </authorList>
    </citation>
    <scope>NUCLEOTIDE SEQUENCE [LARGE SCALE GENOMIC DNA]</scope>
    <source>
        <strain evidence="2 3">J4</strain>
    </source>
</reference>
<dbReference type="PANTHER" id="PTHR43617:SF30">
    <property type="entry name" value="HISTONE ACETYLTRANSFERASE"/>
    <property type="match status" value="1"/>
</dbReference>
<sequence>MFNVREATVKDAEEVAKVHVDSWRSTYKDLVKEEDLAQETSYENRKVFWETILKSQLTKQILYVAENREHQVVGFVSGGPERSKKFPYEGEIYAIYILEEYQGQGIGKKLLTSFMHKAMEMDYESILVWVLTANPSSQFYEYFGAKPIDAEEITIGEGTYEETAYGWDDVRPLIQ</sequence>
<dbReference type="AlphaFoldDB" id="A0A6G1X7B1"/>
<gene>
    <name evidence="2" type="ORF">GH754_11295</name>
</gene>
<organism evidence="2 3">
    <name type="scientific">Salinibacillus xinjiangensis</name>
    <dbReference type="NCBI Taxonomy" id="1229268"/>
    <lineage>
        <taxon>Bacteria</taxon>
        <taxon>Bacillati</taxon>
        <taxon>Bacillota</taxon>
        <taxon>Bacilli</taxon>
        <taxon>Bacillales</taxon>
        <taxon>Bacillaceae</taxon>
        <taxon>Salinibacillus</taxon>
    </lineage>
</organism>
<feature type="domain" description="N-acetyltransferase" evidence="1">
    <location>
        <begin position="2"/>
        <end position="172"/>
    </location>
</feature>
<dbReference type="Proteomes" id="UP000480185">
    <property type="component" value="Unassembled WGS sequence"/>
</dbReference>
<dbReference type="EMBL" id="WJNH01000007">
    <property type="protein sequence ID" value="MRG86893.1"/>
    <property type="molecule type" value="Genomic_DNA"/>
</dbReference>
<dbReference type="GO" id="GO:0016747">
    <property type="term" value="F:acyltransferase activity, transferring groups other than amino-acyl groups"/>
    <property type="evidence" value="ECO:0007669"/>
    <property type="project" value="InterPro"/>
</dbReference>
<dbReference type="RefSeq" id="WP_153728798.1">
    <property type="nucleotide sequence ID" value="NZ_WJNH01000007.1"/>
</dbReference>
<accession>A0A6G1X7B1</accession>
<dbReference type="OrthoDB" id="5292888at2"/>
<dbReference type="PROSITE" id="PS51186">
    <property type="entry name" value="GNAT"/>
    <property type="match status" value="1"/>
</dbReference>
<dbReference type="InterPro" id="IPR050276">
    <property type="entry name" value="MshD_Acetyltransferase"/>
</dbReference>
<dbReference type="Gene3D" id="3.40.630.30">
    <property type="match status" value="1"/>
</dbReference>
<dbReference type="InterPro" id="IPR000182">
    <property type="entry name" value="GNAT_dom"/>
</dbReference>
<dbReference type="CDD" id="cd04301">
    <property type="entry name" value="NAT_SF"/>
    <property type="match status" value="1"/>
</dbReference>
<protein>
    <submittedName>
        <fullName evidence="2">GNAT family N-acetyltransferase</fullName>
    </submittedName>
</protein>
<evidence type="ECO:0000259" key="1">
    <source>
        <dbReference type="PROSITE" id="PS51186"/>
    </source>
</evidence>
<keyword evidence="3" id="KW-1185">Reference proteome</keyword>
<name>A0A6G1X7B1_9BACI</name>
<keyword evidence="2" id="KW-0808">Transferase</keyword>
<dbReference type="PANTHER" id="PTHR43617">
    <property type="entry name" value="L-AMINO ACID N-ACETYLTRANSFERASE"/>
    <property type="match status" value="1"/>
</dbReference>
<evidence type="ECO:0000313" key="2">
    <source>
        <dbReference type="EMBL" id="MRG86893.1"/>
    </source>
</evidence>
<evidence type="ECO:0000313" key="3">
    <source>
        <dbReference type="Proteomes" id="UP000480185"/>
    </source>
</evidence>
<dbReference type="Pfam" id="PF00583">
    <property type="entry name" value="Acetyltransf_1"/>
    <property type="match status" value="1"/>
</dbReference>
<comment type="caution">
    <text evidence="2">The sequence shown here is derived from an EMBL/GenBank/DDBJ whole genome shotgun (WGS) entry which is preliminary data.</text>
</comment>
<proteinExistence type="predicted"/>
<dbReference type="InterPro" id="IPR016181">
    <property type="entry name" value="Acyl_CoA_acyltransferase"/>
</dbReference>
<dbReference type="SUPFAM" id="SSF55729">
    <property type="entry name" value="Acyl-CoA N-acyltransferases (Nat)"/>
    <property type="match status" value="1"/>
</dbReference>